<dbReference type="AlphaFoldDB" id="A5DUB6"/>
<accession>A5DUB6</accession>
<gene>
    <name evidence="2" type="ORF">LELG_00952</name>
</gene>
<evidence type="ECO:0000313" key="2">
    <source>
        <dbReference type="EMBL" id="EDK42774.1"/>
    </source>
</evidence>
<proteinExistence type="predicted"/>
<evidence type="ECO:0000256" key="1">
    <source>
        <dbReference type="SAM" id="MobiDB-lite"/>
    </source>
</evidence>
<evidence type="ECO:0000313" key="3">
    <source>
        <dbReference type="Proteomes" id="UP000001996"/>
    </source>
</evidence>
<dbReference type="VEuPathDB" id="FungiDB:LELG_00952"/>
<dbReference type="InParanoid" id="A5DUB6"/>
<reference evidence="2 3" key="1">
    <citation type="journal article" date="2009" name="Nature">
        <title>Evolution of pathogenicity and sexual reproduction in eight Candida genomes.</title>
        <authorList>
            <person name="Butler G."/>
            <person name="Rasmussen M.D."/>
            <person name="Lin M.F."/>
            <person name="Santos M.A."/>
            <person name="Sakthikumar S."/>
            <person name="Munro C.A."/>
            <person name="Rheinbay E."/>
            <person name="Grabherr M."/>
            <person name="Forche A."/>
            <person name="Reedy J.L."/>
            <person name="Agrafioti I."/>
            <person name="Arnaud M.B."/>
            <person name="Bates S."/>
            <person name="Brown A.J."/>
            <person name="Brunke S."/>
            <person name="Costanzo M.C."/>
            <person name="Fitzpatrick D.A."/>
            <person name="de Groot P.W."/>
            <person name="Harris D."/>
            <person name="Hoyer L.L."/>
            <person name="Hube B."/>
            <person name="Klis F.M."/>
            <person name="Kodira C."/>
            <person name="Lennard N."/>
            <person name="Logue M.E."/>
            <person name="Martin R."/>
            <person name="Neiman A.M."/>
            <person name="Nikolaou E."/>
            <person name="Quail M.A."/>
            <person name="Quinn J."/>
            <person name="Santos M.C."/>
            <person name="Schmitzberger F.F."/>
            <person name="Sherlock G."/>
            <person name="Shah P."/>
            <person name="Silverstein K.A."/>
            <person name="Skrzypek M.S."/>
            <person name="Soll D."/>
            <person name="Staggs R."/>
            <person name="Stansfield I."/>
            <person name="Stumpf M.P."/>
            <person name="Sudbery P.E."/>
            <person name="Srikantha T."/>
            <person name="Zeng Q."/>
            <person name="Berman J."/>
            <person name="Berriman M."/>
            <person name="Heitman J."/>
            <person name="Gow N.A."/>
            <person name="Lorenz M.C."/>
            <person name="Birren B.W."/>
            <person name="Kellis M."/>
            <person name="Cuomo C.A."/>
        </authorList>
    </citation>
    <scope>NUCLEOTIDE SEQUENCE [LARGE SCALE GENOMIC DNA]</scope>
    <source>
        <strain evidence="3">ATCC 11503 / BCRC 21390 / CBS 2605 / JCM 1781 / NBRC 1676 / NRRL YB-4239</strain>
    </source>
</reference>
<dbReference type="HOGENOM" id="CLU_1740869_0_0_1"/>
<dbReference type="EMBL" id="CH981524">
    <property type="protein sequence ID" value="EDK42774.1"/>
    <property type="molecule type" value="Genomic_DNA"/>
</dbReference>
<sequence>MPSICYNNSLNPLFTFDTLFNTPSHIYSLYFKKRYCFPTLTHWQLKEVTEKRNSTVSFCVIENLNLHVQVLHFFLHGKKKKRQSPKMFNEHWPNMQKRNKTKNKKQKTKNKNSTSTNRTPTPTYANIYAFIRINISIFVSVCIQVCKRDC</sequence>
<feature type="compositionally biased region" description="Basic residues" evidence="1">
    <location>
        <begin position="97"/>
        <end position="110"/>
    </location>
</feature>
<feature type="region of interest" description="Disordered" evidence="1">
    <location>
        <begin position="82"/>
        <end position="119"/>
    </location>
</feature>
<dbReference type="Proteomes" id="UP000001996">
    <property type="component" value="Unassembled WGS sequence"/>
</dbReference>
<protein>
    <submittedName>
        <fullName evidence="2">Uncharacterized protein</fullName>
    </submittedName>
</protein>
<keyword evidence="3" id="KW-1185">Reference proteome</keyword>
<name>A5DUB6_LODEL</name>
<organism evidence="2 3">
    <name type="scientific">Lodderomyces elongisporus (strain ATCC 11503 / CBS 2605 / JCM 1781 / NBRC 1676 / NRRL YB-4239)</name>
    <name type="common">Yeast</name>
    <name type="synonym">Saccharomyces elongisporus</name>
    <dbReference type="NCBI Taxonomy" id="379508"/>
    <lineage>
        <taxon>Eukaryota</taxon>
        <taxon>Fungi</taxon>
        <taxon>Dikarya</taxon>
        <taxon>Ascomycota</taxon>
        <taxon>Saccharomycotina</taxon>
        <taxon>Pichiomycetes</taxon>
        <taxon>Debaryomycetaceae</taxon>
        <taxon>Candida/Lodderomyces clade</taxon>
        <taxon>Lodderomyces</taxon>
    </lineage>
</organism>